<feature type="transmembrane region" description="Helical" evidence="3">
    <location>
        <begin position="253"/>
        <end position="270"/>
    </location>
</feature>
<feature type="transmembrane region" description="Helical" evidence="3">
    <location>
        <begin position="198"/>
        <end position="220"/>
    </location>
</feature>
<dbReference type="InterPro" id="IPR000620">
    <property type="entry name" value="EamA_dom"/>
</dbReference>
<sequence>MAPTRAGAAMAVASMLFVQLGLAASVSLFDRVGPEGAAWLRLAWAGVLLAVVLRPRPSRFSRRALLACVALGVVTAGVTMLFMAAVSRLPLGTASALEFLGPLGVAVARGRGRTKLWAALAAVGVLLLTEPWRGGADPVGVGYALAAGACWAAYILLTQRVGDEVSGVRGLAVSMPVAAVVATVVVGPSVIGELTGEVLLAGLGLALLLPVIPFVLELLALRRLTTAAFGTLMSLEPAIALVIGLVALGQVPGPWAVVGIAFVVAAGIGAERTGARPGAAGPVPVAQRMVEPSVGASGAAGPVPVAQRVVEPSVGASGAAGPVPDLQRMAEPGRA</sequence>
<evidence type="ECO:0000259" key="4">
    <source>
        <dbReference type="Pfam" id="PF00892"/>
    </source>
</evidence>
<keyword evidence="3" id="KW-0472">Membrane</keyword>
<evidence type="ECO:0000313" key="5">
    <source>
        <dbReference type="EMBL" id="SCG63767.1"/>
    </source>
</evidence>
<feature type="transmembrane region" description="Helical" evidence="3">
    <location>
        <begin position="65"/>
        <end position="85"/>
    </location>
</feature>
<feature type="transmembrane region" description="Helical" evidence="3">
    <location>
        <begin position="140"/>
        <end position="158"/>
    </location>
</feature>
<evidence type="ECO:0000256" key="2">
    <source>
        <dbReference type="SAM" id="MobiDB-lite"/>
    </source>
</evidence>
<dbReference type="GO" id="GO:0016020">
    <property type="term" value="C:membrane"/>
    <property type="evidence" value="ECO:0007669"/>
    <property type="project" value="InterPro"/>
</dbReference>
<evidence type="ECO:0000256" key="3">
    <source>
        <dbReference type="SAM" id="Phobius"/>
    </source>
</evidence>
<proteinExistence type="inferred from homology"/>
<reference evidence="6" key="1">
    <citation type="submission" date="2016-06" db="EMBL/GenBank/DDBJ databases">
        <authorList>
            <person name="Varghese N."/>
            <person name="Submissions Spin"/>
        </authorList>
    </citation>
    <scope>NUCLEOTIDE SEQUENCE [LARGE SCALE GENOMIC DNA]</scope>
    <source>
        <strain evidence="6">DSM 45161</strain>
    </source>
</reference>
<feature type="domain" description="EamA" evidence="4">
    <location>
        <begin position="140"/>
        <end position="266"/>
    </location>
</feature>
<feature type="transmembrane region" description="Helical" evidence="3">
    <location>
        <begin position="227"/>
        <end position="247"/>
    </location>
</feature>
<evidence type="ECO:0000313" key="6">
    <source>
        <dbReference type="Proteomes" id="UP000198215"/>
    </source>
</evidence>
<name>A0A1C5IZI4_9ACTN</name>
<keyword evidence="3" id="KW-1133">Transmembrane helix</keyword>
<dbReference type="AlphaFoldDB" id="A0A1C5IZI4"/>
<dbReference type="Pfam" id="PF00892">
    <property type="entry name" value="EamA"/>
    <property type="match status" value="1"/>
</dbReference>
<feature type="region of interest" description="Disordered" evidence="2">
    <location>
        <begin position="315"/>
        <end position="335"/>
    </location>
</feature>
<gene>
    <name evidence="5" type="ORF">GA0070614_3701</name>
</gene>
<dbReference type="Proteomes" id="UP000198215">
    <property type="component" value="Chromosome I"/>
</dbReference>
<dbReference type="RefSeq" id="WP_231933321.1">
    <property type="nucleotide sequence ID" value="NZ_LT607753.1"/>
</dbReference>
<keyword evidence="3" id="KW-0812">Transmembrane</keyword>
<dbReference type="InterPro" id="IPR037185">
    <property type="entry name" value="EmrE-like"/>
</dbReference>
<dbReference type="SUPFAM" id="SSF103481">
    <property type="entry name" value="Multidrug resistance efflux transporter EmrE"/>
    <property type="match status" value="1"/>
</dbReference>
<organism evidence="5 6">
    <name type="scientific">Micromonospora coxensis</name>
    <dbReference type="NCBI Taxonomy" id="356852"/>
    <lineage>
        <taxon>Bacteria</taxon>
        <taxon>Bacillati</taxon>
        <taxon>Actinomycetota</taxon>
        <taxon>Actinomycetes</taxon>
        <taxon>Micromonosporales</taxon>
        <taxon>Micromonosporaceae</taxon>
        <taxon>Micromonospora</taxon>
    </lineage>
</organism>
<evidence type="ECO:0000256" key="1">
    <source>
        <dbReference type="ARBA" id="ARBA00007362"/>
    </source>
</evidence>
<feature type="transmembrane region" description="Helical" evidence="3">
    <location>
        <begin position="170"/>
        <end position="192"/>
    </location>
</feature>
<protein>
    <submittedName>
        <fullName evidence="5">Inner membrane transporter RhtA</fullName>
    </submittedName>
</protein>
<comment type="similarity">
    <text evidence="1">Belongs to the EamA transporter family.</text>
</comment>
<accession>A0A1C5IZI4</accession>
<feature type="transmembrane region" description="Helical" evidence="3">
    <location>
        <begin position="33"/>
        <end position="53"/>
    </location>
</feature>
<dbReference type="EMBL" id="LT607753">
    <property type="protein sequence ID" value="SCG63767.1"/>
    <property type="molecule type" value="Genomic_DNA"/>
</dbReference>
<keyword evidence="6" id="KW-1185">Reference proteome</keyword>